<protein>
    <submittedName>
        <fullName evidence="1">Uncharacterized protein</fullName>
    </submittedName>
</protein>
<dbReference type="Proteomes" id="UP000314982">
    <property type="component" value="Unassembled WGS sequence"/>
</dbReference>
<accession>A0A4W5PZJ3</accession>
<dbReference type="AlphaFoldDB" id="A0A4W5PZJ3"/>
<reference evidence="1" key="3">
    <citation type="submission" date="2025-09" db="UniProtKB">
        <authorList>
            <consortium name="Ensembl"/>
        </authorList>
    </citation>
    <scope>IDENTIFICATION</scope>
</reference>
<name>A0A4W5PZJ3_9TELE</name>
<keyword evidence="2" id="KW-1185">Reference proteome</keyword>
<evidence type="ECO:0000313" key="2">
    <source>
        <dbReference type="Proteomes" id="UP000314982"/>
    </source>
</evidence>
<reference evidence="1" key="2">
    <citation type="submission" date="2025-08" db="UniProtKB">
        <authorList>
            <consortium name="Ensembl"/>
        </authorList>
    </citation>
    <scope>IDENTIFICATION</scope>
</reference>
<dbReference type="Ensembl" id="ENSHHUT00000069291.1">
    <property type="protein sequence ID" value="ENSHHUP00000067035.1"/>
    <property type="gene ID" value="ENSHHUG00000039504.1"/>
</dbReference>
<reference evidence="2" key="1">
    <citation type="submission" date="2018-06" db="EMBL/GenBank/DDBJ databases">
        <title>Genome assembly of Danube salmon.</title>
        <authorList>
            <person name="Macqueen D.J."/>
            <person name="Gundappa M.K."/>
        </authorList>
    </citation>
    <scope>NUCLEOTIDE SEQUENCE [LARGE SCALE GENOMIC DNA]</scope>
</reference>
<sequence>MLTGQGKAKMKVTRAYHLLDTSDDCNLLSITVKVKGKVEYTATIVEDYTYYDYGDGDGEKREEEDVPRSAIEWFDARSRHRRDTQQSRNSENDVEYEVCVRSVKQRGLC</sequence>
<dbReference type="STRING" id="62062.ENSHHUP00000067035"/>
<evidence type="ECO:0000313" key="1">
    <source>
        <dbReference type="Ensembl" id="ENSHHUP00000067035.1"/>
    </source>
</evidence>
<proteinExistence type="predicted"/>
<organism evidence="1 2">
    <name type="scientific">Hucho hucho</name>
    <name type="common">huchen</name>
    <dbReference type="NCBI Taxonomy" id="62062"/>
    <lineage>
        <taxon>Eukaryota</taxon>
        <taxon>Metazoa</taxon>
        <taxon>Chordata</taxon>
        <taxon>Craniata</taxon>
        <taxon>Vertebrata</taxon>
        <taxon>Euteleostomi</taxon>
        <taxon>Actinopterygii</taxon>
        <taxon>Neopterygii</taxon>
        <taxon>Teleostei</taxon>
        <taxon>Protacanthopterygii</taxon>
        <taxon>Salmoniformes</taxon>
        <taxon>Salmonidae</taxon>
        <taxon>Salmoninae</taxon>
        <taxon>Hucho</taxon>
    </lineage>
</organism>